<dbReference type="InterPro" id="IPR009061">
    <property type="entry name" value="DNA-bd_dom_put_sf"/>
</dbReference>
<dbReference type="EMBL" id="BARV01000081">
    <property type="protein sequence ID" value="GAH93014.1"/>
    <property type="molecule type" value="Genomic_DNA"/>
</dbReference>
<reference evidence="2" key="1">
    <citation type="journal article" date="2014" name="Front. Microbiol.">
        <title>High frequency of phylogenetically diverse reductive dehalogenase-homologous genes in deep subseafloor sedimentary metagenomes.</title>
        <authorList>
            <person name="Kawai M."/>
            <person name="Futagami T."/>
            <person name="Toyoda A."/>
            <person name="Takaki Y."/>
            <person name="Nishi S."/>
            <person name="Hori S."/>
            <person name="Arai W."/>
            <person name="Tsubouchi T."/>
            <person name="Morono Y."/>
            <person name="Uchiyama I."/>
            <person name="Ito T."/>
            <person name="Fujiyama A."/>
            <person name="Inagaki F."/>
            <person name="Takami H."/>
        </authorList>
    </citation>
    <scope>NUCLEOTIDE SEQUENCE</scope>
    <source>
        <strain evidence="2">Expedition CK06-06</strain>
    </source>
</reference>
<gene>
    <name evidence="2" type="ORF">S06H3_00461</name>
</gene>
<protein>
    <recommendedName>
        <fullName evidence="1">Helix-turn-helix domain-containing protein</fullName>
    </recommendedName>
</protein>
<dbReference type="SUPFAM" id="SSF46955">
    <property type="entry name" value="Putative DNA-binding domain"/>
    <property type="match status" value="1"/>
</dbReference>
<dbReference type="Pfam" id="PF12728">
    <property type="entry name" value="HTH_17"/>
    <property type="match status" value="1"/>
</dbReference>
<dbReference type="AlphaFoldDB" id="X1KS87"/>
<feature type="domain" description="Helix-turn-helix" evidence="1">
    <location>
        <begin position="7"/>
        <end position="54"/>
    </location>
</feature>
<comment type="caution">
    <text evidence="2">The sequence shown here is derived from an EMBL/GenBank/DDBJ whole genome shotgun (WGS) entry which is preliminary data.</text>
</comment>
<organism evidence="2">
    <name type="scientific">marine sediment metagenome</name>
    <dbReference type="NCBI Taxonomy" id="412755"/>
    <lineage>
        <taxon>unclassified sequences</taxon>
        <taxon>metagenomes</taxon>
        <taxon>ecological metagenomes</taxon>
    </lineage>
</organism>
<sequence>MRLTRNYFRIADAAVYCGVQRKTIRNWVDQGDLDALIINGIWYVWRQDLDNLLDEYELNGTELDESDEPDESEP</sequence>
<name>X1KS87_9ZZZZ</name>
<proteinExistence type="predicted"/>
<evidence type="ECO:0000313" key="2">
    <source>
        <dbReference type="EMBL" id="GAH93014.1"/>
    </source>
</evidence>
<evidence type="ECO:0000259" key="1">
    <source>
        <dbReference type="Pfam" id="PF12728"/>
    </source>
</evidence>
<dbReference type="InterPro" id="IPR041657">
    <property type="entry name" value="HTH_17"/>
</dbReference>
<accession>X1KS87</accession>